<accession>A0ABR6VFA5</accession>
<comment type="caution">
    <text evidence="1">The sequence shown here is derived from an EMBL/GenBank/DDBJ whole genome shotgun (WGS) entry which is preliminary data.</text>
</comment>
<keyword evidence="2" id="KW-1185">Reference proteome</keyword>
<organism evidence="1 2">
    <name type="scientific">Megasphaera hominis</name>
    <dbReference type="NCBI Taxonomy" id="159836"/>
    <lineage>
        <taxon>Bacteria</taxon>
        <taxon>Bacillati</taxon>
        <taxon>Bacillota</taxon>
        <taxon>Negativicutes</taxon>
        <taxon>Veillonellales</taxon>
        <taxon>Veillonellaceae</taxon>
        <taxon>Megasphaera</taxon>
    </lineage>
</organism>
<dbReference type="EMBL" id="JACOGK010000003">
    <property type="protein sequence ID" value="MBC3535938.1"/>
    <property type="molecule type" value="Genomic_DNA"/>
</dbReference>
<sequence length="119" mass="12486">MIRMEKGTHRDQVLKEVQALIASPSVYSGLKELAQAWLQAEGTADEAAATEKLVAELKADVQSIDTVLAFFDSPAGTKVFGAEQAAALTAQAKKVKAEGGQYCFCPACTAGKAVLDLLA</sequence>
<gene>
    <name evidence="1" type="ORF">H8J70_01505</name>
</gene>
<evidence type="ECO:0000313" key="2">
    <source>
        <dbReference type="Proteomes" id="UP000606870"/>
    </source>
</evidence>
<evidence type="ECO:0000313" key="1">
    <source>
        <dbReference type="EMBL" id="MBC3535938.1"/>
    </source>
</evidence>
<proteinExistence type="predicted"/>
<protein>
    <submittedName>
        <fullName evidence="1">Heat-shock protein Hsp90</fullName>
    </submittedName>
</protein>
<reference evidence="1 2" key="1">
    <citation type="submission" date="2020-08" db="EMBL/GenBank/DDBJ databases">
        <authorList>
            <person name="Liu C."/>
            <person name="Sun Q."/>
        </authorList>
    </citation>
    <scope>NUCLEOTIDE SEQUENCE [LARGE SCALE GENOMIC DNA]</scope>
    <source>
        <strain evidence="1 2">NSJ-59</strain>
    </source>
</reference>
<dbReference type="Proteomes" id="UP000606870">
    <property type="component" value="Unassembled WGS sequence"/>
</dbReference>
<name>A0ABR6VFA5_9FIRM</name>